<dbReference type="InterPro" id="IPR002110">
    <property type="entry name" value="Ankyrin_rpt"/>
</dbReference>
<feature type="repeat" description="ANK" evidence="3">
    <location>
        <begin position="233"/>
        <end position="265"/>
    </location>
</feature>
<dbReference type="PROSITE" id="PS50088">
    <property type="entry name" value="ANK_REPEAT"/>
    <property type="match status" value="8"/>
</dbReference>
<dbReference type="PANTHER" id="PTHR24198:SF194">
    <property type="entry name" value="INVERSIN-A"/>
    <property type="match status" value="1"/>
</dbReference>
<evidence type="ECO:0008006" key="5">
    <source>
        <dbReference type="Google" id="ProtNLM"/>
    </source>
</evidence>
<feature type="repeat" description="ANK" evidence="3">
    <location>
        <begin position="398"/>
        <end position="430"/>
    </location>
</feature>
<sequence>MQQAIQNGKDAVMKLLDGGHDVNTINGSDWPPICFATYYGKPDVNQLLLDRGADANKALGMGATSIFIACEHQKLECLKVLIEKGKADPNLACHGSECHPFLKCCENGNLGIVRYMVEGANCNMDQQQLDGATGFFMACQHNRLEVVKYLCEKGVDADLGKRDSATPIIVASELGNAEVVRAICTLARSKKSADTAMYNGVTPLYKACEHGHFEIVKILIEDAQVDCDKPKADGVSPLFTACQMGHLNIIQYLADKGADINKAKNDGVVPIYMAAEYRNLPIVDFLISKGADLTRGSINGLTPLHAACIQHEHRTVESLVAAGAPMEARDRGGFSPLSNAAEWGRDGVMRVLLAKGADVTAAGWNGNNPLHVASWKGRPGSVSQLLAAGAPVNGRNHYGFTPLALAALGRQHAVMQALLQAGADPNIQDNDGNTPLHHAIDGGDPNCCRLLYNQPNLQLGLRNLLGFNPVMHAMSRHPDRVRETVGDQYKKYVDALPDVIPAKKFTDVACQVLPLVDLANVLLLERAHILEAGEFPHYDLCQQRGWHSDAREISLADRVLFISHRWGSVDHPDPTGEQYRVLKAFMDSAQGSAFKYVWLDYACICQDRGSQDFMRHLGNIPTAVWSSTDCLVIPKLVPSPYNNDPGKVVPTSHLVDYLDRAWCILEAMACLLTGTRVYCSFQVGDAITIEAFDRPEGAASMLGFFMSYVKVWNKMFAEKQKDMMNVNLNVLETQWRAIEPCQILGLLIRISQSEDPQTREILEKSLDMSLSLEDFQACSVPDLQELWGLMGNCAYEEDKIVVMKLMLFIGYYSINLLDRSGVEKMEGAAGEIYDLSSESKICSVM</sequence>
<feature type="repeat" description="ANK" evidence="3">
    <location>
        <begin position="332"/>
        <end position="364"/>
    </location>
</feature>
<feature type="repeat" description="ANK" evidence="3">
    <location>
        <begin position="266"/>
        <end position="298"/>
    </location>
</feature>
<keyword evidence="2 3" id="KW-0040">ANK repeat</keyword>
<dbReference type="PRINTS" id="PR01415">
    <property type="entry name" value="ANKYRIN"/>
</dbReference>
<accession>A0A7S3XPB7</accession>
<evidence type="ECO:0000256" key="2">
    <source>
        <dbReference type="ARBA" id="ARBA00023043"/>
    </source>
</evidence>
<feature type="repeat" description="ANK" evidence="3">
    <location>
        <begin position="130"/>
        <end position="162"/>
    </location>
</feature>
<dbReference type="PANTHER" id="PTHR24198">
    <property type="entry name" value="ANKYRIN REPEAT AND PROTEIN KINASE DOMAIN-CONTAINING PROTEIN"/>
    <property type="match status" value="1"/>
</dbReference>
<dbReference type="Pfam" id="PF12796">
    <property type="entry name" value="Ank_2"/>
    <property type="match status" value="5"/>
</dbReference>
<proteinExistence type="predicted"/>
<evidence type="ECO:0000256" key="1">
    <source>
        <dbReference type="ARBA" id="ARBA00022737"/>
    </source>
</evidence>
<dbReference type="Gene3D" id="1.25.40.20">
    <property type="entry name" value="Ankyrin repeat-containing domain"/>
    <property type="match status" value="4"/>
</dbReference>
<feature type="repeat" description="ANK" evidence="3">
    <location>
        <begin position="199"/>
        <end position="221"/>
    </location>
</feature>
<dbReference type="AlphaFoldDB" id="A0A7S3XPB7"/>
<protein>
    <recommendedName>
        <fullName evidence="5">Heterokaryon incompatibility domain-containing protein</fullName>
    </recommendedName>
</protein>
<dbReference type="PROSITE" id="PS50297">
    <property type="entry name" value="ANK_REP_REGION"/>
    <property type="match status" value="7"/>
</dbReference>
<evidence type="ECO:0000256" key="3">
    <source>
        <dbReference type="PROSITE-ProRule" id="PRU00023"/>
    </source>
</evidence>
<dbReference type="EMBL" id="HBIU01014935">
    <property type="protein sequence ID" value="CAE0628270.1"/>
    <property type="molecule type" value="Transcribed_RNA"/>
</dbReference>
<dbReference type="Pfam" id="PF00023">
    <property type="entry name" value="Ank"/>
    <property type="match status" value="1"/>
</dbReference>
<dbReference type="SUPFAM" id="SSF48403">
    <property type="entry name" value="Ankyrin repeat"/>
    <property type="match status" value="2"/>
</dbReference>
<dbReference type="SMART" id="SM00248">
    <property type="entry name" value="ANK"/>
    <property type="match status" value="13"/>
</dbReference>
<gene>
    <name evidence="4" type="ORF">HAKA00212_LOCUS6951</name>
</gene>
<dbReference type="InterPro" id="IPR036770">
    <property type="entry name" value="Ankyrin_rpt-contain_sf"/>
</dbReference>
<keyword evidence="1" id="KW-0677">Repeat</keyword>
<organism evidence="4">
    <name type="scientific">Heterosigma akashiwo</name>
    <name type="common">Chromophytic alga</name>
    <name type="synonym">Heterosigma carterae</name>
    <dbReference type="NCBI Taxonomy" id="2829"/>
    <lineage>
        <taxon>Eukaryota</taxon>
        <taxon>Sar</taxon>
        <taxon>Stramenopiles</taxon>
        <taxon>Ochrophyta</taxon>
        <taxon>Raphidophyceae</taxon>
        <taxon>Chattonellales</taxon>
        <taxon>Chattonellaceae</taxon>
        <taxon>Heterosigma</taxon>
    </lineage>
</organism>
<feature type="repeat" description="ANK" evidence="3">
    <location>
        <begin position="365"/>
        <end position="397"/>
    </location>
</feature>
<feature type="repeat" description="ANK" evidence="3">
    <location>
        <begin position="299"/>
        <end position="331"/>
    </location>
</feature>
<evidence type="ECO:0000313" key="4">
    <source>
        <dbReference type="EMBL" id="CAE0628270.1"/>
    </source>
</evidence>
<name>A0A7S3XPB7_HETAK</name>
<reference evidence="4" key="1">
    <citation type="submission" date="2021-01" db="EMBL/GenBank/DDBJ databases">
        <authorList>
            <person name="Corre E."/>
            <person name="Pelletier E."/>
            <person name="Niang G."/>
            <person name="Scheremetjew M."/>
            <person name="Finn R."/>
            <person name="Kale V."/>
            <person name="Holt S."/>
            <person name="Cochrane G."/>
            <person name="Meng A."/>
            <person name="Brown T."/>
            <person name="Cohen L."/>
        </authorList>
    </citation>
    <scope>NUCLEOTIDE SEQUENCE</scope>
    <source>
        <strain evidence="4">CCMP3107</strain>
    </source>
</reference>